<dbReference type="Proteomes" id="UP000794436">
    <property type="component" value="Unassembled WGS sequence"/>
</dbReference>
<organism evidence="2 3">
    <name type="scientific">Pythium oligandrum</name>
    <name type="common">Mycoparasitic fungus</name>
    <dbReference type="NCBI Taxonomy" id="41045"/>
    <lineage>
        <taxon>Eukaryota</taxon>
        <taxon>Sar</taxon>
        <taxon>Stramenopiles</taxon>
        <taxon>Oomycota</taxon>
        <taxon>Peronosporomycetes</taxon>
        <taxon>Pythiales</taxon>
        <taxon>Pythiaceae</taxon>
        <taxon>Pythium</taxon>
    </lineage>
</organism>
<evidence type="ECO:0000313" key="2">
    <source>
        <dbReference type="EMBL" id="TMW62830.1"/>
    </source>
</evidence>
<keyword evidence="1" id="KW-0812">Transmembrane</keyword>
<protein>
    <submittedName>
        <fullName evidence="2">Uncharacterized protein</fullName>
    </submittedName>
</protein>
<accession>A0A8K1CGJ5</accession>
<keyword evidence="1" id="KW-0472">Membrane</keyword>
<keyword evidence="3" id="KW-1185">Reference proteome</keyword>
<dbReference type="AlphaFoldDB" id="A0A8K1CGJ5"/>
<keyword evidence="1" id="KW-1133">Transmembrane helix</keyword>
<dbReference type="EMBL" id="SPLM01000073">
    <property type="protein sequence ID" value="TMW62830.1"/>
    <property type="molecule type" value="Genomic_DNA"/>
</dbReference>
<gene>
    <name evidence="2" type="ORF">Poli38472_005448</name>
</gene>
<sequence>MLMLTGLKRATARTPGLYNAATLRLRTSQLLDRPLSTGRPLASTLFEGIHSENTRLGQPNDRASPLPGRLSAAPVLGVAAGRGSLVNGGVFARHSPVYYHQIRSYSQRRIPDWQRGSWVDTVKTGALLAVGASCALAVASVGFGLIVYGAAGYGVYTLYRKFIAPYRSPSSSNNPFGSIPSDIDRIFRDSRGRRDESSRSTSWMNSSNRSSKEIDSLVEGLPFVVRGLVKTVFSFVGRAMQDSMQRAGELRRLATEYAQANPRVVSQLGDRFNISTPQNWAEYTVNGAGRVEAVFPVEGGAYGRAQITAKANVGSGGDLQLKELKLRNLRTGEVIDLLRDAPSGPRKTVMEAEYVDVDDRR</sequence>
<name>A0A8K1CGJ5_PYTOL</name>
<evidence type="ECO:0000313" key="3">
    <source>
        <dbReference type="Proteomes" id="UP000794436"/>
    </source>
</evidence>
<proteinExistence type="predicted"/>
<reference evidence="2" key="1">
    <citation type="submission" date="2019-03" db="EMBL/GenBank/DDBJ databases">
        <title>Long read genome sequence of the mycoparasitic Pythium oligandrum ATCC 38472 isolated from sugarbeet rhizosphere.</title>
        <authorList>
            <person name="Gaulin E."/>
        </authorList>
    </citation>
    <scope>NUCLEOTIDE SEQUENCE</scope>
    <source>
        <strain evidence="2">ATCC 38472_TT</strain>
    </source>
</reference>
<dbReference type="OrthoDB" id="167208at2759"/>
<feature type="transmembrane region" description="Helical" evidence="1">
    <location>
        <begin position="125"/>
        <end position="151"/>
    </location>
</feature>
<evidence type="ECO:0000256" key="1">
    <source>
        <dbReference type="SAM" id="Phobius"/>
    </source>
</evidence>
<comment type="caution">
    <text evidence="2">The sequence shown here is derived from an EMBL/GenBank/DDBJ whole genome shotgun (WGS) entry which is preliminary data.</text>
</comment>